<dbReference type="Gene3D" id="1.20.144.10">
    <property type="entry name" value="Phosphatidic acid phosphatase type 2/haloperoxidase"/>
    <property type="match status" value="1"/>
</dbReference>
<feature type="transmembrane region" description="Helical" evidence="1">
    <location>
        <begin position="128"/>
        <end position="146"/>
    </location>
</feature>
<dbReference type="SMART" id="SM00014">
    <property type="entry name" value="acidPPc"/>
    <property type="match status" value="1"/>
</dbReference>
<feature type="transmembrane region" description="Helical" evidence="1">
    <location>
        <begin position="58"/>
        <end position="76"/>
    </location>
</feature>
<keyword evidence="1" id="KW-0472">Membrane</keyword>
<reference evidence="3 4" key="1">
    <citation type="submission" date="2016-12" db="EMBL/GenBank/DDBJ databases">
        <title>Isolation and genomic insights into novel planktonic Zetaproteobacteria from stratified waters of the Chesapeake Bay.</title>
        <authorList>
            <person name="McAllister S.M."/>
            <person name="Kato S."/>
            <person name="Chan C.S."/>
            <person name="Chiu B.K."/>
            <person name="Field E.K."/>
        </authorList>
    </citation>
    <scope>NUCLEOTIDE SEQUENCE [LARGE SCALE GENOMIC DNA]</scope>
    <source>
        <strain evidence="3 4">CP-5</strain>
    </source>
</reference>
<dbReference type="GO" id="GO:0042392">
    <property type="term" value="F:sphingosine-1-phosphate phosphatase activity"/>
    <property type="evidence" value="ECO:0007669"/>
    <property type="project" value="TreeGrafter"/>
</dbReference>
<dbReference type="SUPFAM" id="SSF48317">
    <property type="entry name" value="Acid phosphatase/Vanadium-dependent haloperoxidase"/>
    <property type="match status" value="1"/>
</dbReference>
<feature type="transmembrane region" description="Helical" evidence="1">
    <location>
        <begin position="153"/>
        <end position="173"/>
    </location>
</feature>
<name>A0A2K8KW45_MARES</name>
<dbReference type="AlphaFoldDB" id="A0A2K8KW45"/>
<evidence type="ECO:0000259" key="2">
    <source>
        <dbReference type="SMART" id="SM00014"/>
    </source>
</evidence>
<accession>A0A2K8KW45</accession>
<evidence type="ECO:0000313" key="3">
    <source>
        <dbReference type="EMBL" id="ATX79067.1"/>
    </source>
</evidence>
<dbReference type="PANTHER" id="PTHR14969">
    <property type="entry name" value="SPHINGOSINE-1-PHOSPHATE PHOSPHOHYDROLASE"/>
    <property type="match status" value="1"/>
</dbReference>
<protein>
    <submittedName>
        <fullName evidence="3">PAP2 superfamily protein</fullName>
    </submittedName>
</protein>
<feature type="transmembrane region" description="Helical" evidence="1">
    <location>
        <begin position="30"/>
        <end position="51"/>
    </location>
</feature>
<organism evidence="3 4">
    <name type="scientific">Mariprofundus aestuarium</name>
    <dbReference type="NCBI Taxonomy" id="1921086"/>
    <lineage>
        <taxon>Bacteria</taxon>
        <taxon>Pseudomonadati</taxon>
        <taxon>Pseudomonadota</taxon>
        <taxon>Candidatius Mariprofundia</taxon>
        <taxon>Mariprofundales</taxon>
        <taxon>Mariprofundaceae</taxon>
        <taxon>Mariprofundus</taxon>
    </lineage>
</organism>
<dbReference type="Proteomes" id="UP000231701">
    <property type="component" value="Chromosome"/>
</dbReference>
<dbReference type="EMBL" id="CP018799">
    <property type="protein sequence ID" value="ATX79067.1"/>
    <property type="molecule type" value="Genomic_DNA"/>
</dbReference>
<dbReference type="InterPro" id="IPR036938">
    <property type="entry name" value="PAP2/HPO_sf"/>
</dbReference>
<feature type="transmembrane region" description="Helical" evidence="1">
    <location>
        <begin position="216"/>
        <end position="232"/>
    </location>
</feature>
<gene>
    <name evidence="3" type="ORF">Ga0123461_0641</name>
</gene>
<proteinExistence type="predicted"/>
<dbReference type="KEGG" id="maes:Ga0123461_0641"/>
<evidence type="ECO:0000256" key="1">
    <source>
        <dbReference type="SAM" id="Phobius"/>
    </source>
</evidence>
<dbReference type="RefSeq" id="WP_232710327.1">
    <property type="nucleotide sequence ID" value="NZ_CP018799.1"/>
</dbReference>
<keyword evidence="1" id="KW-0812">Transmembrane</keyword>
<feature type="domain" description="Phosphatidic acid phosphatase type 2/haloperoxidase" evidence="2">
    <location>
        <begin position="58"/>
        <end position="170"/>
    </location>
</feature>
<keyword evidence="1" id="KW-1133">Transmembrane helix</keyword>
<dbReference type="Pfam" id="PF01569">
    <property type="entry name" value="PAP2"/>
    <property type="match status" value="1"/>
</dbReference>
<dbReference type="InterPro" id="IPR000326">
    <property type="entry name" value="PAP2/HPO"/>
</dbReference>
<sequence length="236" mass="25703">MSSVAPMQAVTDSHTLFRLINDAHSPVGDLFFGIVSGLGDGLVIALLASLLMLFRLRLGMVALIGYLASGLIAQIFKRLFDMPRPPAVLENVHVLGSAFTSHSFPSGHATSDGVLVLIPFLLWSLKDWRSWSVAGLFVLAAIGRVYGGVHFPIDVVAGLTIGITTTWLLWLWSEKWPVEQWLKSAWSWKIPAMIVIGEAAALGLGYKMQPSTAQSLALVLPVAALIILMRSWKERS</sequence>
<evidence type="ECO:0000313" key="4">
    <source>
        <dbReference type="Proteomes" id="UP000231701"/>
    </source>
</evidence>
<dbReference type="PANTHER" id="PTHR14969:SF13">
    <property type="entry name" value="AT30094P"/>
    <property type="match status" value="1"/>
</dbReference>
<keyword evidence="4" id="KW-1185">Reference proteome</keyword>